<proteinExistence type="predicted"/>
<sequence length="510" mass="56070">MSQTPSPAGQPQAAPPQPQAMPQSMMMPPPTPMHKPKGAIFSVGRVFVGFMEIIRKMLEPIFGRILPSTKNEEPDAMPGMRTFEEDADAAMSAKGTRRAQNIVRAAILILIGLVVWAHFAILDEVTKGQGTVVPSQQMQVIQSLDGGIVSQLLVREGQEVKPGQVLLRIDQTRAQSSAGESQAQQFALEARLARLRALANDVPFNPPVATNPGENRIVDDERRLYDSKRTELATLLSINTQQLAQRQQERAEAEARATAARATIDSTQRELAQTQPLVATGAVSQIDVLRLQRDIDRAKGDLGQAQAQMRRAEAAANEVNRKVNEINVNFKNEARRDIGDAMGRLAALREGAVALQDKVNQSVIKSPVLGRVQRLLINTIGGVVTPGKDIMEIVPLNDELVLETKVQPRDIAFITADQTAKIKFTAYDFSIYGGVEGKVIDISPDASKDEKGNTFYIVRVKTSLTPEQHKQFKIIPGMTAEVDILTGKKSVWTYLMKPILRAHSYALRER</sequence>
<comment type="caution">
    <text evidence="1">The sequence shown here is derived from an EMBL/GenBank/DDBJ whole genome shotgun (WGS) entry which is preliminary data.</text>
</comment>
<dbReference type="EMBL" id="JAWDIE010000012">
    <property type="protein sequence ID" value="MEJ7138596.1"/>
    <property type="molecule type" value="Genomic_DNA"/>
</dbReference>
<gene>
    <name evidence="1" type="ORF">RV045_09165</name>
</gene>
<accession>A0ACC6P318</accession>
<organism evidence="1 2">
    <name type="scientific">Amphibiibacter pelophylacis</name>
    <dbReference type="NCBI Taxonomy" id="1799477"/>
    <lineage>
        <taxon>Bacteria</taxon>
        <taxon>Pseudomonadati</taxon>
        <taxon>Pseudomonadota</taxon>
        <taxon>Betaproteobacteria</taxon>
        <taxon>Burkholderiales</taxon>
        <taxon>Sphaerotilaceae</taxon>
        <taxon>Amphibiibacter</taxon>
    </lineage>
</organism>
<dbReference type="Proteomes" id="UP001364695">
    <property type="component" value="Unassembled WGS sequence"/>
</dbReference>
<evidence type="ECO:0000313" key="1">
    <source>
        <dbReference type="EMBL" id="MEJ7138596.1"/>
    </source>
</evidence>
<evidence type="ECO:0000313" key="2">
    <source>
        <dbReference type="Proteomes" id="UP001364695"/>
    </source>
</evidence>
<keyword evidence="2" id="KW-1185">Reference proteome</keyword>
<reference evidence="1" key="1">
    <citation type="submission" date="2023-10" db="EMBL/GenBank/DDBJ databases">
        <title>Amphibacter perezi, gen. nov., sp. nov. a novel taxa of the family Comamonadaceae, class Betaproteobacteria isolated from the skin microbiota of Pelophylax perezi from different populations.</title>
        <authorList>
            <person name="Costa S."/>
            <person name="Proenca D.N."/>
            <person name="Lopes I."/>
            <person name="Morais P.V."/>
        </authorList>
    </citation>
    <scope>NUCLEOTIDE SEQUENCE</scope>
    <source>
        <strain evidence="1">SL12-8</strain>
    </source>
</reference>
<name>A0ACC6P318_9BURK</name>
<protein>
    <submittedName>
        <fullName evidence="1">HlyD family type I secretion periplasmic adaptor subunit</fullName>
    </submittedName>
</protein>